<dbReference type="EMBL" id="JAUKPO010000006">
    <property type="protein sequence ID" value="MDO1447043.1"/>
    <property type="molecule type" value="Genomic_DNA"/>
</dbReference>
<evidence type="ECO:0000313" key="2">
    <source>
        <dbReference type="Proteomes" id="UP001168528"/>
    </source>
</evidence>
<organism evidence="1 2">
    <name type="scientific">Rhodocytophaga aerolata</name>
    <dbReference type="NCBI Taxonomy" id="455078"/>
    <lineage>
        <taxon>Bacteria</taxon>
        <taxon>Pseudomonadati</taxon>
        <taxon>Bacteroidota</taxon>
        <taxon>Cytophagia</taxon>
        <taxon>Cytophagales</taxon>
        <taxon>Rhodocytophagaceae</taxon>
        <taxon>Rhodocytophaga</taxon>
    </lineage>
</organism>
<sequence length="256" mass="28905">MALVTACDLEKEIEVPLPDYDEQLVVECYLEDGQPYRMAVTESVSYFEGPRLPIVNDASVNITYGADRTTLNYSVEVDTFYRKAYNYVSNKPTRAVQGIEYTLEVKDPKGRSITGTARFLPKVPIKSVEWKYNEDDFAFLLVKFDDDPSLTNYYRLQIHRDSLNKNADVDFNLDDSFNTNGEVTLGTGYNYQAGDTVYVSLYHIEKSYYDFLETVAAAANANGNPFAQPAKVKSTVKGGMGVFATLVYDRKKIVLE</sequence>
<dbReference type="RefSeq" id="WP_302037847.1">
    <property type="nucleotide sequence ID" value="NZ_JAUKPO010000006.1"/>
</dbReference>
<accession>A0ABT8R785</accession>
<dbReference type="Proteomes" id="UP001168528">
    <property type="component" value="Unassembled WGS sequence"/>
</dbReference>
<reference evidence="1" key="1">
    <citation type="submission" date="2023-07" db="EMBL/GenBank/DDBJ databases">
        <title>The genome sequence of Rhodocytophaga aerolata KACC 12507.</title>
        <authorList>
            <person name="Zhang X."/>
        </authorList>
    </citation>
    <scope>NUCLEOTIDE SEQUENCE</scope>
    <source>
        <strain evidence="1">KACC 12507</strain>
    </source>
</reference>
<dbReference type="InterPro" id="IPR025345">
    <property type="entry name" value="DUF4249"/>
</dbReference>
<protein>
    <submittedName>
        <fullName evidence="1">DUF4249 domain-containing protein</fullName>
    </submittedName>
</protein>
<comment type="caution">
    <text evidence="1">The sequence shown here is derived from an EMBL/GenBank/DDBJ whole genome shotgun (WGS) entry which is preliminary data.</text>
</comment>
<keyword evidence="2" id="KW-1185">Reference proteome</keyword>
<gene>
    <name evidence="1" type="ORF">Q0590_12315</name>
</gene>
<evidence type="ECO:0000313" key="1">
    <source>
        <dbReference type="EMBL" id="MDO1447043.1"/>
    </source>
</evidence>
<name>A0ABT8R785_9BACT</name>
<dbReference type="Pfam" id="PF14054">
    <property type="entry name" value="DUF4249"/>
    <property type="match status" value="1"/>
</dbReference>
<proteinExistence type="predicted"/>